<comment type="similarity">
    <text evidence="2">Belongs to the fimbrial protein family.</text>
</comment>
<dbReference type="PANTHER" id="PTHR33420:SF3">
    <property type="entry name" value="FIMBRIAL SUBUNIT ELFA"/>
    <property type="match status" value="1"/>
</dbReference>
<name>A0A5Q0TM59_9VIBR</name>
<reference evidence="7 8" key="1">
    <citation type="submission" date="2019-10" db="EMBL/GenBank/DDBJ databases">
        <title>Vibrio sp. nov., isolated from Coralline algae surface.</title>
        <authorList>
            <person name="Geng Y."/>
            <person name="Zhang X."/>
        </authorList>
    </citation>
    <scope>NUCLEOTIDE SEQUENCE [LARGE SCALE GENOMIC DNA]</scope>
    <source>
        <strain evidence="7 8">SM1977</strain>
    </source>
</reference>
<comment type="subcellular location">
    <subcellularLocation>
        <location evidence="1">Fimbrium</location>
    </subcellularLocation>
</comment>
<sequence>MKYKKSPQFFMVMGLLSVGMTSAYASSGVVNFTGSIVADSCTVNSGTTDVQVTLGNVSAGDLQSANDHSTHKNFSISLTECPANSNVAFRFDGEQDENNSNLLKITGGDTVATGVAIGLFNADGTALALGDDSTTFPIDGSGSGSANFQAAYISTGAGATAGEANGVANFTIIYD</sequence>
<dbReference type="PANTHER" id="PTHR33420">
    <property type="entry name" value="FIMBRIAL SUBUNIT ELFA-RELATED"/>
    <property type="match status" value="1"/>
</dbReference>
<dbReference type="EMBL" id="CP045700">
    <property type="protein sequence ID" value="QGA66137.1"/>
    <property type="molecule type" value="Genomic_DNA"/>
</dbReference>
<dbReference type="Gene3D" id="2.60.40.1090">
    <property type="entry name" value="Fimbrial-type adhesion domain"/>
    <property type="match status" value="1"/>
</dbReference>
<evidence type="ECO:0000256" key="1">
    <source>
        <dbReference type="ARBA" id="ARBA00004561"/>
    </source>
</evidence>
<dbReference type="InterPro" id="IPR050263">
    <property type="entry name" value="Bact_Fimbrial_Adh_Pro"/>
</dbReference>
<keyword evidence="3 5" id="KW-0732">Signal</keyword>
<feature type="chain" id="PRO_5024420063" evidence="5">
    <location>
        <begin position="26"/>
        <end position="175"/>
    </location>
</feature>
<evidence type="ECO:0000313" key="8">
    <source>
        <dbReference type="Proteomes" id="UP000348942"/>
    </source>
</evidence>
<dbReference type="GO" id="GO:0009289">
    <property type="term" value="C:pilus"/>
    <property type="evidence" value="ECO:0007669"/>
    <property type="project" value="UniProtKB-SubCell"/>
</dbReference>
<evidence type="ECO:0000256" key="4">
    <source>
        <dbReference type="ARBA" id="ARBA00023263"/>
    </source>
</evidence>
<keyword evidence="8" id="KW-1185">Reference proteome</keyword>
<evidence type="ECO:0000259" key="6">
    <source>
        <dbReference type="Pfam" id="PF00419"/>
    </source>
</evidence>
<protein>
    <submittedName>
        <fullName evidence="7">Fimbrial protein</fullName>
    </submittedName>
</protein>
<feature type="domain" description="Fimbrial-type adhesion" evidence="6">
    <location>
        <begin position="31"/>
        <end position="175"/>
    </location>
</feature>
<dbReference type="Pfam" id="PF00419">
    <property type="entry name" value="Fimbrial"/>
    <property type="match status" value="1"/>
</dbReference>
<evidence type="ECO:0000256" key="2">
    <source>
        <dbReference type="ARBA" id="ARBA00006671"/>
    </source>
</evidence>
<dbReference type="GO" id="GO:0043709">
    <property type="term" value="P:cell adhesion involved in single-species biofilm formation"/>
    <property type="evidence" value="ECO:0007669"/>
    <property type="project" value="TreeGrafter"/>
</dbReference>
<feature type="signal peptide" evidence="5">
    <location>
        <begin position="1"/>
        <end position="25"/>
    </location>
</feature>
<dbReference type="SUPFAM" id="SSF49401">
    <property type="entry name" value="Bacterial adhesins"/>
    <property type="match status" value="1"/>
</dbReference>
<organism evidence="7 8">
    <name type="scientific">Vibrio algicola</name>
    <dbReference type="NCBI Taxonomy" id="2662262"/>
    <lineage>
        <taxon>Bacteria</taxon>
        <taxon>Pseudomonadati</taxon>
        <taxon>Pseudomonadota</taxon>
        <taxon>Gammaproteobacteria</taxon>
        <taxon>Vibrionales</taxon>
        <taxon>Vibrionaceae</taxon>
        <taxon>Vibrio</taxon>
    </lineage>
</organism>
<dbReference type="RefSeq" id="WP_153448274.1">
    <property type="nucleotide sequence ID" value="NZ_CP045700.1"/>
</dbReference>
<keyword evidence="4" id="KW-0281">Fimbrium</keyword>
<accession>A0A5Q0TM59</accession>
<evidence type="ECO:0000256" key="3">
    <source>
        <dbReference type="ARBA" id="ARBA00022729"/>
    </source>
</evidence>
<gene>
    <name evidence="7" type="ORF">GFB47_11750</name>
</gene>
<dbReference type="AlphaFoldDB" id="A0A5Q0TM59"/>
<dbReference type="InterPro" id="IPR036937">
    <property type="entry name" value="Adhesion_dom_fimbrial_sf"/>
</dbReference>
<dbReference type="InterPro" id="IPR008966">
    <property type="entry name" value="Adhesion_dom_sf"/>
</dbReference>
<dbReference type="InterPro" id="IPR000259">
    <property type="entry name" value="Adhesion_dom_fimbrial"/>
</dbReference>
<evidence type="ECO:0000256" key="5">
    <source>
        <dbReference type="SAM" id="SignalP"/>
    </source>
</evidence>
<dbReference type="Proteomes" id="UP000348942">
    <property type="component" value="Chromosome 2"/>
</dbReference>
<proteinExistence type="inferred from homology"/>
<evidence type="ECO:0000313" key="7">
    <source>
        <dbReference type="EMBL" id="QGA66137.1"/>
    </source>
</evidence>